<dbReference type="OrthoDB" id="9788195at2"/>
<keyword evidence="1" id="KW-0812">Transmembrane</keyword>
<dbReference type="EMBL" id="CP012559">
    <property type="protein sequence ID" value="ALB29375.1"/>
    <property type="molecule type" value="Genomic_DNA"/>
</dbReference>
<dbReference type="RefSeq" id="WP_041500504.1">
    <property type="nucleotide sequence ID" value="NZ_BJDV01000002.1"/>
</dbReference>
<evidence type="ECO:0000313" key="2">
    <source>
        <dbReference type="EMBL" id="ALB29375.1"/>
    </source>
</evidence>
<evidence type="ECO:0000256" key="1">
    <source>
        <dbReference type="SAM" id="Phobius"/>
    </source>
</evidence>
<keyword evidence="3" id="KW-1185">Reference proteome</keyword>
<name>A0A0K2LDN2_9LACO</name>
<dbReference type="InterPro" id="IPR010390">
    <property type="entry name" value="ABC-2_transporter-like"/>
</dbReference>
<dbReference type="PANTHER" id="PTHR36833">
    <property type="entry name" value="SLR0610 PROTEIN-RELATED"/>
    <property type="match status" value="1"/>
</dbReference>
<keyword evidence="1" id="KW-0472">Membrane</keyword>
<accession>A0A0K2LDN2</accession>
<feature type="transmembrane region" description="Helical" evidence="1">
    <location>
        <begin position="112"/>
        <end position="129"/>
    </location>
</feature>
<evidence type="ECO:0000313" key="3">
    <source>
        <dbReference type="Proteomes" id="UP000061546"/>
    </source>
</evidence>
<sequence>MSVYLMLVRKSIKSQLEYNISTYLLIVGQFIAQMTFILGFFLLFKSLGSIRGYSFSQELLVYALVNISYTCAEIVGKGINNLSDLIRQGNLDIYLIRPQPLLVQIFGSGVEISRIGRLITSIILLVLAIRKSSIQWDFFRIVALFMIPFGGITLFLSLYILFGSLTFFTVNAINISILLMGSGSDCLHYPVDVMNKGVKTILTYIFPFALINYYPFLYVFGKSKDSELVFVPFLSIIFLLIILKFWQYSATHYSATGS</sequence>
<reference evidence="2 3" key="1">
    <citation type="submission" date="2015-08" db="EMBL/GenBank/DDBJ databases">
        <title>Genomic sequence of Lactobacillus heilongjiangensis DSM 28069, isolated from Chinese traditional pickle.</title>
        <authorList>
            <person name="Jiang X."/>
            <person name="Zheng B."/>
            <person name="Cheng H."/>
        </authorList>
    </citation>
    <scope>NUCLEOTIDE SEQUENCE [LARGE SCALE GENOMIC DNA]</scope>
    <source>
        <strain evidence="2 3">DSM 28069</strain>
    </source>
</reference>
<dbReference type="PANTHER" id="PTHR36833:SF1">
    <property type="entry name" value="INTEGRAL MEMBRANE TRANSPORT PROTEIN"/>
    <property type="match status" value="1"/>
</dbReference>
<evidence type="ECO:0008006" key="4">
    <source>
        <dbReference type="Google" id="ProtNLM"/>
    </source>
</evidence>
<feature type="transmembrane region" description="Helical" evidence="1">
    <location>
        <begin position="201"/>
        <end position="221"/>
    </location>
</feature>
<dbReference type="Pfam" id="PF06182">
    <property type="entry name" value="ABC2_membrane_6"/>
    <property type="match status" value="1"/>
</dbReference>
<feature type="transmembrane region" description="Helical" evidence="1">
    <location>
        <begin position="141"/>
        <end position="162"/>
    </location>
</feature>
<feature type="transmembrane region" description="Helical" evidence="1">
    <location>
        <begin position="20"/>
        <end position="44"/>
    </location>
</feature>
<proteinExistence type="predicted"/>
<dbReference type="Proteomes" id="UP000061546">
    <property type="component" value="Chromosome"/>
</dbReference>
<keyword evidence="1" id="KW-1133">Transmembrane helix</keyword>
<gene>
    <name evidence="2" type="ORF">JP39_08420</name>
</gene>
<dbReference type="KEGG" id="lhi:JP39_08420"/>
<dbReference type="STRING" id="1074467.JP39_08420"/>
<organism evidence="2 3">
    <name type="scientific">Companilactobacillus heilongjiangensis</name>
    <dbReference type="NCBI Taxonomy" id="1074467"/>
    <lineage>
        <taxon>Bacteria</taxon>
        <taxon>Bacillati</taxon>
        <taxon>Bacillota</taxon>
        <taxon>Bacilli</taxon>
        <taxon>Lactobacillales</taxon>
        <taxon>Lactobacillaceae</taxon>
        <taxon>Companilactobacillus</taxon>
    </lineage>
</organism>
<protein>
    <recommendedName>
        <fullName evidence="4">ABC transporter permease</fullName>
    </recommendedName>
</protein>
<dbReference type="AlphaFoldDB" id="A0A0K2LDN2"/>
<feature type="transmembrane region" description="Helical" evidence="1">
    <location>
        <begin position="227"/>
        <end position="246"/>
    </location>
</feature>